<protein>
    <submittedName>
        <fullName evidence="3">Uncharacterized protein</fullName>
    </submittedName>
</protein>
<proteinExistence type="predicted"/>
<name>A0A915K7B5_ROMCU</name>
<keyword evidence="1" id="KW-0472">Membrane</keyword>
<reference evidence="3" key="1">
    <citation type="submission" date="2022-11" db="UniProtKB">
        <authorList>
            <consortium name="WormBaseParasite"/>
        </authorList>
    </citation>
    <scope>IDENTIFICATION</scope>
</reference>
<sequence>MVADILPVAASPFIEIHADLNAVTGAMTKKPISQPTLSDHMPLAADYAPPPVEAITLTSYKEIKQAQAADPAVTKIITTLQTSNAAKHSPVFFTKDGLLYRQALLGAQFHTDRKKKNKDPLVKAIHFDAYRIIGNIAISPPLYELAPCIGFIQEKCTLKATVLAMWALYISPLTLKFPAMLRFFNNPHVSYLQQDVLAYAALDAFYPILLFLTFSGYGFIPEIYNAPSL</sequence>
<keyword evidence="1" id="KW-0812">Transmembrane</keyword>
<dbReference type="Proteomes" id="UP000887565">
    <property type="component" value="Unplaced"/>
</dbReference>
<dbReference type="WBParaSite" id="nRc.2.0.1.t34074-RA">
    <property type="protein sequence ID" value="nRc.2.0.1.t34074-RA"/>
    <property type="gene ID" value="nRc.2.0.1.g34074"/>
</dbReference>
<dbReference type="AlphaFoldDB" id="A0A915K7B5"/>
<feature type="transmembrane region" description="Helical" evidence="1">
    <location>
        <begin position="196"/>
        <end position="220"/>
    </location>
</feature>
<organism evidence="2 3">
    <name type="scientific">Romanomermis culicivorax</name>
    <name type="common">Nematode worm</name>
    <dbReference type="NCBI Taxonomy" id="13658"/>
    <lineage>
        <taxon>Eukaryota</taxon>
        <taxon>Metazoa</taxon>
        <taxon>Ecdysozoa</taxon>
        <taxon>Nematoda</taxon>
        <taxon>Enoplea</taxon>
        <taxon>Dorylaimia</taxon>
        <taxon>Mermithida</taxon>
        <taxon>Mermithoidea</taxon>
        <taxon>Mermithidae</taxon>
        <taxon>Romanomermis</taxon>
    </lineage>
</organism>
<keyword evidence="1" id="KW-1133">Transmembrane helix</keyword>
<evidence type="ECO:0000313" key="2">
    <source>
        <dbReference type="Proteomes" id="UP000887565"/>
    </source>
</evidence>
<feature type="transmembrane region" description="Helical" evidence="1">
    <location>
        <begin position="163"/>
        <end position="184"/>
    </location>
</feature>
<accession>A0A915K7B5</accession>
<evidence type="ECO:0000256" key="1">
    <source>
        <dbReference type="SAM" id="Phobius"/>
    </source>
</evidence>
<evidence type="ECO:0000313" key="3">
    <source>
        <dbReference type="WBParaSite" id="nRc.2.0.1.t34074-RA"/>
    </source>
</evidence>
<keyword evidence="2" id="KW-1185">Reference proteome</keyword>